<evidence type="ECO:0000256" key="1">
    <source>
        <dbReference type="SAM" id="MobiDB-lite"/>
    </source>
</evidence>
<organism evidence="2 3">
    <name type="scientific">Cuscuta epithymum</name>
    <dbReference type="NCBI Taxonomy" id="186058"/>
    <lineage>
        <taxon>Eukaryota</taxon>
        <taxon>Viridiplantae</taxon>
        <taxon>Streptophyta</taxon>
        <taxon>Embryophyta</taxon>
        <taxon>Tracheophyta</taxon>
        <taxon>Spermatophyta</taxon>
        <taxon>Magnoliopsida</taxon>
        <taxon>eudicotyledons</taxon>
        <taxon>Gunneridae</taxon>
        <taxon>Pentapetalae</taxon>
        <taxon>asterids</taxon>
        <taxon>lamiids</taxon>
        <taxon>Solanales</taxon>
        <taxon>Convolvulaceae</taxon>
        <taxon>Cuscuteae</taxon>
        <taxon>Cuscuta</taxon>
        <taxon>Cuscuta subgen. Cuscuta</taxon>
    </lineage>
</organism>
<keyword evidence="3" id="KW-1185">Reference proteome</keyword>
<accession>A0AAV0DQR9</accession>
<feature type="region of interest" description="Disordered" evidence="1">
    <location>
        <begin position="1"/>
        <end position="65"/>
    </location>
</feature>
<proteinExistence type="predicted"/>
<dbReference type="EMBL" id="CAMAPF010000131">
    <property type="protein sequence ID" value="CAH9105330.1"/>
    <property type="molecule type" value="Genomic_DNA"/>
</dbReference>
<reference evidence="2" key="1">
    <citation type="submission" date="2022-07" db="EMBL/GenBank/DDBJ databases">
        <authorList>
            <person name="Macas J."/>
            <person name="Novak P."/>
            <person name="Neumann P."/>
        </authorList>
    </citation>
    <scope>NUCLEOTIDE SEQUENCE</scope>
</reference>
<protein>
    <submittedName>
        <fullName evidence="2">Uncharacterized protein</fullName>
    </submittedName>
</protein>
<comment type="caution">
    <text evidence="2">The sequence shown here is derived from an EMBL/GenBank/DDBJ whole genome shotgun (WGS) entry which is preliminary data.</text>
</comment>
<evidence type="ECO:0000313" key="2">
    <source>
        <dbReference type="EMBL" id="CAH9105330.1"/>
    </source>
</evidence>
<evidence type="ECO:0000313" key="3">
    <source>
        <dbReference type="Proteomes" id="UP001152523"/>
    </source>
</evidence>
<sequence>MEHHPKSAPTADSRRPTTNQDPDTVRRPKRHRSCPTPLHSVGRSDEPSFTFDTKISDDSAPETTPRFGFFSDCIKTGKLLNEDQIGDGEVGRLGGGGGDYAQNQKGAVG</sequence>
<gene>
    <name evidence="2" type="ORF">CEPIT_LOCUS17165</name>
</gene>
<name>A0AAV0DQR9_9ASTE</name>
<dbReference type="AlphaFoldDB" id="A0AAV0DQR9"/>
<feature type="region of interest" description="Disordered" evidence="1">
    <location>
        <begin position="85"/>
        <end position="109"/>
    </location>
</feature>
<dbReference type="Proteomes" id="UP001152523">
    <property type="component" value="Unassembled WGS sequence"/>
</dbReference>